<dbReference type="PROSITE" id="PS01098">
    <property type="entry name" value="LIPASE_GDSL_SER"/>
    <property type="match status" value="1"/>
</dbReference>
<sequence length="879" mass="94185">MKSFPRFATLLLAFALSSHRASAVHYKLFVLTGQSNSLGTTNAGEADSSPGADPADAHVKFYWSNIADATHPLGNSGGAFSTLQAQQGGYYTGSATHWGPEIHFGRTLYRAGVRDFGIIKASRGGGGNSFWSKTSNDHHMYTQVMDTVNAATATLATNGDTFEIVGLLYLQGESDSPTEASIADTRIKELVDNLRVDLPNAGSMHAVIGGIAAAGTTRDTVRAKQSSIAAVTSYIDYFNNLDLQSQVAAVDNLHFDKAAKRTIGERFAQAFFSASIVSRRYGKLVFIGDSITQGGNGDHPGYRYTVFKHLAERGVPIDADTGYRFAGSVTGPYANSTITTPTVNGQSFENIHDGHFGWRASWECARVPLPSGRYNTNNLGNGSLLNWTGQSSSYATVNAGTLPYTGATYTPDTVSIMIGINDLADYITTGGQSAAVAAATVRDDISTMIDQLRAANPNVRIHLNRVLHTNQTKAMHDGVDALNALLPALIAAKNASSSTSPIWLADASTGFNPATQTYDYVHPHAAGETYVGDRIAASLGIIETPSNSGTSSAPPHIESGSSSFNHRFEGHEIWNGSAFPNALWKQTGTLTKTIDNAAPTDLRVVNPGSGGAWIEGTDSGWKTGNTGNWTLETRIKFHANPSGFILWLGTGNHTILVEIHGDRTQDNGNSTYNVAHNNLDGQFHTFRVVNDPGNNAYHVWRDGVRLTPVAGVAYDNSSTENRLILGDYTSQSFGNNFDATIDYVRYDLTNAYLPTGADADNDELPDSWEYQYGNTITTMAAANDDDHDGHTNLEEYLANTHPLDSSSSLAISSITSSSGMTAIRLNTSPQRLYTLFKSEDLSTWAAVQGPVSGTDGILTLEDTHASGARAFYKVKATMP</sequence>
<evidence type="ECO:0000313" key="5">
    <source>
        <dbReference type="Proteomes" id="UP000676169"/>
    </source>
</evidence>
<evidence type="ECO:0000256" key="2">
    <source>
        <dbReference type="SAM" id="SignalP"/>
    </source>
</evidence>
<evidence type="ECO:0000259" key="3">
    <source>
        <dbReference type="Pfam" id="PF03629"/>
    </source>
</evidence>
<dbReference type="InterPro" id="IPR005181">
    <property type="entry name" value="SASA"/>
</dbReference>
<dbReference type="Gene3D" id="3.40.50.1110">
    <property type="entry name" value="SGNH hydrolase"/>
    <property type="match status" value="2"/>
</dbReference>
<organism evidence="4 5">
    <name type="scientific">Luteolibacter ambystomatis</name>
    <dbReference type="NCBI Taxonomy" id="2824561"/>
    <lineage>
        <taxon>Bacteria</taxon>
        <taxon>Pseudomonadati</taxon>
        <taxon>Verrucomicrobiota</taxon>
        <taxon>Verrucomicrobiia</taxon>
        <taxon>Verrucomicrobiales</taxon>
        <taxon>Verrucomicrobiaceae</taxon>
        <taxon>Luteolibacter</taxon>
    </lineage>
</organism>
<dbReference type="InterPro" id="IPR051532">
    <property type="entry name" value="Ester_Hydrolysis_Enzymes"/>
</dbReference>
<keyword evidence="1" id="KW-0378">Hydrolase</keyword>
<dbReference type="InterPro" id="IPR001087">
    <property type="entry name" value="GDSL"/>
</dbReference>
<evidence type="ECO:0000313" key="4">
    <source>
        <dbReference type="EMBL" id="QUE51584.1"/>
    </source>
</evidence>
<dbReference type="KEGG" id="lamb:KBB96_01515"/>
<gene>
    <name evidence="4" type="ORF">KBB96_01515</name>
</gene>
<keyword evidence="2" id="KW-0732">Signal</keyword>
<feature type="domain" description="Sialate O-acetylesterase" evidence="3">
    <location>
        <begin position="27"/>
        <end position="272"/>
    </location>
</feature>
<dbReference type="AlphaFoldDB" id="A0A975J058"/>
<proteinExistence type="predicted"/>
<dbReference type="SUPFAM" id="SSF49899">
    <property type="entry name" value="Concanavalin A-like lectins/glucanases"/>
    <property type="match status" value="1"/>
</dbReference>
<feature type="chain" id="PRO_5036827356" description="Sialate O-acetylesterase domain-containing protein" evidence="2">
    <location>
        <begin position="24"/>
        <end position="879"/>
    </location>
</feature>
<dbReference type="Proteomes" id="UP000676169">
    <property type="component" value="Chromosome"/>
</dbReference>
<keyword evidence="5" id="KW-1185">Reference proteome</keyword>
<protein>
    <recommendedName>
        <fullName evidence="3">Sialate O-acetylesterase domain-containing protein</fullName>
    </recommendedName>
</protein>
<dbReference type="GO" id="GO:0004622">
    <property type="term" value="F:phosphatidylcholine lysophospholipase activity"/>
    <property type="evidence" value="ECO:0007669"/>
    <property type="project" value="TreeGrafter"/>
</dbReference>
<name>A0A975J058_9BACT</name>
<dbReference type="Pfam" id="PF00657">
    <property type="entry name" value="Lipase_GDSL"/>
    <property type="match status" value="1"/>
</dbReference>
<accession>A0A975J058</accession>
<dbReference type="Pfam" id="PF03629">
    <property type="entry name" value="SASA"/>
    <property type="match status" value="1"/>
</dbReference>
<dbReference type="InterPro" id="IPR036514">
    <property type="entry name" value="SGNH_hydro_sf"/>
</dbReference>
<dbReference type="EMBL" id="CP073100">
    <property type="protein sequence ID" value="QUE51584.1"/>
    <property type="molecule type" value="Genomic_DNA"/>
</dbReference>
<dbReference type="PANTHER" id="PTHR30383">
    <property type="entry name" value="THIOESTERASE 1/PROTEASE 1/LYSOPHOSPHOLIPASE L1"/>
    <property type="match status" value="1"/>
</dbReference>
<feature type="signal peptide" evidence="2">
    <location>
        <begin position="1"/>
        <end position="23"/>
    </location>
</feature>
<dbReference type="PANTHER" id="PTHR30383:SF2">
    <property type="entry name" value="CELLULOSE-BINDING PROTEIN"/>
    <property type="match status" value="1"/>
</dbReference>
<dbReference type="GO" id="GO:0006629">
    <property type="term" value="P:lipid metabolic process"/>
    <property type="evidence" value="ECO:0007669"/>
    <property type="project" value="InterPro"/>
</dbReference>
<dbReference type="InterPro" id="IPR013320">
    <property type="entry name" value="ConA-like_dom_sf"/>
</dbReference>
<reference evidence="4" key="1">
    <citation type="submission" date="2021-04" db="EMBL/GenBank/DDBJ databases">
        <title>Luteolibacter sp. 32A isolated from the skin of an Anderson's salamander (Ambystoma andersonii).</title>
        <authorList>
            <person name="Spergser J."/>
            <person name="Busse H.-J."/>
        </authorList>
    </citation>
    <scope>NUCLEOTIDE SEQUENCE</scope>
    <source>
        <strain evidence="4">32A</strain>
    </source>
</reference>
<dbReference type="RefSeq" id="WP_211631723.1">
    <property type="nucleotide sequence ID" value="NZ_CP073100.1"/>
</dbReference>
<dbReference type="InterPro" id="IPR008265">
    <property type="entry name" value="Lipase_GDSL_AS"/>
</dbReference>
<evidence type="ECO:0000256" key="1">
    <source>
        <dbReference type="ARBA" id="ARBA00022801"/>
    </source>
</evidence>
<dbReference type="SUPFAM" id="SSF52266">
    <property type="entry name" value="SGNH hydrolase"/>
    <property type="match status" value="2"/>
</dbReference>